<evidence type="ECO:0000313" key="4">
    <source>
        <dbReference type="Proteomes" id="UP000176303"/>
    </source>
</evidence>
<evidence type="ECO:0000313" key="3">
    <source>
        <dbReference type="EMBL" id="OGL73851.1"/>
    </source>
</evidence>
<comment type="caution">
    <text evidence="3">The sequence shown here is derived from an EMBL/GenBank/DDBJ whole genome shotgun (WGS) entry which is preliminary data.</text>
</comment>
<feature type="compositionally biased region" description="Acidic residues" evidence="1">
    <location>
        <begin position="31"/>
        <end position="86"/>
    </location>
</feature>
<evidence type="ECO:0000256" key="2">
    <source>
        <dbReference type="SAM" id="SignalP"/>
    </source>
</evidence>
<proteinExistence type="predicted"/>
<protein>
    <submittedName>
        <fullName evidence="3">Uncharacterized protein</fullName>
    </submittedName>
</protein>
<dbReference type="Proteomes" id="UP000176303">
    <property type="component" value="Unassembled WGS sequence"/>
</dbReference>
<accession>A0A1F7U6K0</accession>
<reference evidence="3 4" key="1">
    <citation type="journal article" date="2016" name="Nat. Commun.">
        <title>Thousands of microbial genomes shed light on interconnected biogeochemical processes in an aquifer system.</title>
        <authorList>
            <person name="Anantharaman K."/>
            <person name="Brown C.T."/>
            <person name="Hug L.A."/>
            <person name="Sharon I."/>
            <person name="Castelle C.J."/>
            <person name="Probst A.J."/>
            <person name="Thomas B.C."/>
            <person name="Singh A."/>
            <person name="Wilkins M.J."/>
            <person name="Karaoz U."/>
            <person name="Brodie E.L."/>
            <person name="Williams K.H."/>
            <person name="Hubbard S.S."/>
            <person name="Banfield J.F."/>
        </authorList>
    </citation>
    <scope>NUCLEOTIDE SEQUENCE [LARGE SCALE GENOMIC DNA]</scope>
</reference>
<sequence length="636" mass="67128">MFMFVAALAFAGLLAGCPDRAQVGAEICGNGEDDDGDGEVDEGCQVEPDAGPEEDGGAGDEDGDGFDLCKEDEDPVDDECDCDDDNADIHPQESETSCTERTDLDEDCDGLVNCDDPDCAGRGECPGVVCEDDEDCEDDDVVCTDEDCQDGECRFSQMDSRCDDAEVCDPDDPDADNDTGCVERCEDDSDCENDEVCDGGECVEVECTRDSDCDDGFDCTRDDCVRNDCVFEPDNDLCGNNEVCNPDDSDADVDGCVEQCECDSDSDCDDSDFCNGEEQCDGCDCQEGEEPDCDDSVACTEDSCSEALDRCRNISDHDFCQDRGDNLCVPDDPDADVAGCVSLECENDADCSDGQYCNGSEWCDGDSECRAGTTVVCNDGNAGTSDACDEATDRCVYTPIQEVCGNGLDDDNDGVVDDGCAEELCTDIVDNDGDGQINEGCAEICGDGIDNDRDGLTDEGCGGACNQPNTVYLQAASGAVGNHTHYSDLESADAFCGAGWNGLTDDAAPYEWTQTASNGLHTINVRGTDGNYYVHIPDGVAGHACAVRAGWTVTVRIAGVDRAVAAYDANRTSIAANNAVLAHEEGGWCNIIACLGGSSCELDCDNGADDDGDGLTDCNDVDCDQNRVYRPAGLCP</sequence>
<feature type="region of interest" description="Disordered" evidence="1">
    <location>
        <begin position="28"/>
        <end position="101"/>
    </location>
</feature>
<organism evidence="3 4">
    <name type="scientific">Candidatus Uhrbacteria bacterium RIFCSPHIGHO2_02_FULL_57_19</name>
    <dbReference type="NCBI Taxonomy" id="1802391"/>
    <lineage>
        <taxon>Bacteria</taxon>
        <taxon>Candidatus Uhriibacteriota</taxon>
    </lineage>
</organism>
<dbReference type="AlphaFoldDB" id="A0A1F7U6K0"/>
<feature type="signal peptide" evidence="2">
    <location>
        <begin position="1"/>
        <end position="21"/>
    </location>
</feature>
<evidence type="ECO:0000256" key="1">
    <source>
        <dbReference type="SAM" id="MobiDB-lite"/>
    </source>
</evidence>
<dbReference type="EMBL" id="MGDZ01000017">
    <property type="protein sequence ID" value="OGL73851.1"/>
    <property type="molecule type" value="Genomic_DNA"/>
</dbReference>
<feature type="chain" id="PRO_5009532994" evidence="2">
    <location>
        <begin position="22"/>
        <end position="636"/>
    </location>
</feature>
<name>A0A1F7U6K0_9BACT</name>
<feature type="compositionally biased region" description="Basic and acidic residues" evidence="1">
    <location>
        <begin position="87"/>
        <end position="101"/>
    </location>
</feature>
<gene>
    <name evidence="3" type="ORF">A3D72_03330</name>
</gene>
<keyword evidence="2" id="KW-0732">Signal</keyword>